<organism evidence="1 2">
    <name type="scientific">Lindgomyces ingoldianus</name>
    <dbReference type="NCBI Taxonomy" id="673940"/>
    <lineage>
        <taxon>Eukaryota</taxon>
        <taxon>Fungi</taxon>
        <taxon>Dikarya</taxon>
        <taxon>Ascomycota</taxon>
        <taxon>Pezizomycotina</taxon>
        <taxon>Dothideomycetes</taxon>
        <taxon>Pleosporomycetidae</taxon>
        <taxon>Pleosporales</taxon>
        <taxon>Lindgomycetaceae</taxon>
        <taxon>Lindgomyces</taxon>
    </lineage>
</organism>
<evidence type="ECO:0000313" key="1">
    <source>
        <dbReference type="EMBL" id="KAF2470383.1"/>
    </source>
</evidence>
<keyword evidence="2" id="KW-1185">Reference proteome</keyword>
<name>A0ACB6QTS2_9PLEO</name>
<accession>A0ACB6QTS2</accession>
<comment type="caution">
    <text evidence="1">The sequence shown here is derived from an EMBL/GenBank/DDBJ whole genome shotgun (WGS) entry which is preliminary data.</text>
</comment>
<gene>
    <name evidence="1" type="ORF">BDR25DRAFT_314594</name>
</gene>
<dbReference type="Proteomes" id="UP000799755">
    <property type="component" value="Unassembled WGS sequence"/>
</dbReference>
<protein>
    <submittedName>
        <fullName evidence="1">Uncharacterized protein</fullName>
    </submittedName>
</protein>
<dbReference type="EMBL" id="MU003508">
    <property type="protein sequence ID" value="KAF2470383.1"/>
    <property type="molecule type" value="Genomic_DNA"/>
</dbReference>
<sequence length="103" mass="11604">MPPSWAVKPEPTTLSSPLIDLAKLIDAELLSRWQSPESERIFLLVGVLITNRRNKLQEDIIEAHECLSSWDRAGLVTIGQHTEEIDERDLNSPTEGTENKNKA</sequence>
<reference evidence="1" key="1">
    <citation type="journal article" date="2020" name="Stud. Mycol.">
        <title>101 Dothideomycetes genomes: a test case for predicting lifestyles and emergence of pathogens.</title>
        <authorList>
            <person name="Haridas S."/>
            <person name="Albert R."/>
            <person name="Binder M."/>
            <person name="Bloem J."/>
            <person name="Labutti K."/>
            <person name="Salamov A."/>
            <person name="Andreopoulos B."/>
            <person name="Baker S."/>
            <person name="Barry K."/>
            <person name="Bills G."/>
            <person name="Bluhm B."/>
            <person name="Cannon C."/>
            <person name="Castanera R."/>
            <person name="Culley D."/>
            <person name="Daum C."/>
            <person name="Ezra D."/>
            <person name="Gonzalez J."/>
            <person name="Henrissat B."/>
            <person name="Kuo A."/>
            <person name="Liang C."/>
            <person name="Lipzen A."/>
            <person name="Lutzoni F."/>
            <person name="Magnuson J."/>
            <person name="Mondo S."/>
            <person name="Nolan M."/>
            <person name="Ohm R."/>
            <person name="Pangilinan J."/>
            <person name="Park H.-J."/>
            <person name="Ramirez L."/>
            <person name="Alfaro M."/>
            <person name="Sun H."/>
            <person name="Tritt A."/>
            <person name="Yoshinaga Y."/>
            <person name="Zwiers L.-H."/>
            <person name="Turgeon B."/>
            <person name="Goodwin S."/>
            <person name="Spatafora J."/>
            <person name="Crous P."/>
            <person name="Grigoriev I."/>
        </authorList>
    </citation>
    <scope>NUCLEOTIDE SEQUENCE</scope>
    <source>
        <strain evidence="1">ATCC 200398</strain>
    </source>
</reference>
<proteinExistence type="predicted"/>
<evidence type="ECO:0000313" key="2">
    <source>
        <dbReference type="Proteomes" id="UP000799755"/>
    </source>
</evidence>